<comment type="caution">
    <text evidence="1">The sequence shown here is derived from an EMBL/GenBank/DDBJ whole genome shotgun (WGS) entry which is preliminary data.</text>
</comment>
<accession>A0ABW7LX42</accession>
<gene>
    <name evidence="1" type="ORF">ACHMWK_06465</name>
</gene>
<dbReference type="EMBL" id="JBINXB010000005">
    <property type="protein sequence ID" value="MFH6565609.1"/>
    <property type="molecule type" value="Genomic_DNA"/>
</dbReference>
<evidence type="ECO:0000313" key="1">
    <source>
        <dbReference type="EMBL" id="MFH6565609.1"/>
    </source>
</evidence>
<proteinExistence type="predicted"/>
<evidence type="ECO:0000313" key="2">
    <source>
        <dbReference type="Proteomes" id="UP001609821"/>
    </source>
</evidence>
<name>A0ABW7LX42_9PSED</name>
<sequence>MNSIILPIVSKASITLSQASPDPRCLIQVVITSMAASSANWISGNIQPTHQTLQLRPHLPLEVAAVAALMRANKNKVRSNILLVQLPSGRNLYTTAFVFAQSRIAVCQPKKTMSVDVLADEIYYRYRELGQISPAEWRSIVASAFATFKQKGYVVRVGKKLYQPVEDVDAPVPKRYAND</sequence>
<protein>
    <submittedName>
        <fullName evidence="1">Uncharacterized protein</fullName>
    </submittedName>
</protein>
<organism evidence="1 2">
    <name type="scientific">Pseudomonas kulmbachensis</name>
    <dbReference type="NCBI Taxonomy" id="3043408"/>
    <lineage>
        <taxon>Bacteria</taxon>
        <taxon>Pseudomonadati</taxon>
        <taxon>Pseudomonadota</taxon>
        <taxon>Gammaproteobacteria</taxon>
        <taxon>Pseudomonadales</taxon>
        <taxon>Pseudomonadaceae</taxon>
        <taxon>Pseudomonas</taxon>
    </lineage>
</organism>
<dbReference type="RefSeq" id="WP_395246788.1">
    <property type="nucleotide sequence ID" value="NZ_JBINXA010000015.1"/>
</dbReference>
<reference evidence="1 2" key="1">
    <citation type="submission" date="2024-10" db="EMBL/GenBank/DDBJ databases">
        <title>Aeromonas and Pseudomonas from the Cagarras Archipelago, Rio de Janeiro, Brazil.</title>
        <authorList>
            <person name="Canellas A.L.B."/>
            <person name="Laport M.S."/>
        </authorList>
    </citation>
    <scope>NUCLEOTIDE SEQUENCE [LARGE SCALE GENOMIC DNA]</scope>
    <source>
        <strain evidence="1 2">CPF-4</strain>
    </source>
</reference>
<dbReference type="Proteomes" id="UP001609821">
    <property type="component" value="Unassembled WGS sequence"/>
</dbReference>
<keyword evidence="2" id="KW-1185">Reference proteome</keyword>